<dbReference type="Gene3D" id="1.10.510.10">
    <property type="entry name" value="Transferase(Phosphotransferase) domain 1"/>
    <property type="match status" value="1"/>
</dbReference>
<dbReference type="SMART" id="SM00028">
    <property type="entry name" value="TPR"/>
    <property type="match status" value="5"/>
</dbReference>
<keyword evidence="5" id="KW-0418">Kinase</keyword>
<dbReference type="GO" id="GO:0005524">
    <property type="term" value="F:ATP binding"/>
    <property type="evidence" value="ECO:0007669"/>
    <property type="project" value="UniProtKB-UniRule"/>
</dbReference>
<dbReference type="Gene3D" id="3.40.50.10070">
    <property type="entry name" value="TolB, N-terminal domain"/>
    <property type="match status" value="1"/>
</dbReference>
<dbReference type="SUPFAM" id="SSF48452">
    <property type="entry name" value="TPR-like"/>
    <property type="match status" value="1"/>
</dbReference>
<dbReference type="SUPFAM" id="SSF81901">
    <property type="entry name" value="HCP-like"/>
    <property type="match status" value="1"/>
</dbReference>
<dbReference type="InterPro" id="IPR017441">
    <property type="entry name" value="Protein_kinase_ATP_BS"/>
</dbReference>
<dbReference type="InterPro" id="IPR011009">
    <property type="entry name" value="Kinase-like_dom_sf"/>
</dbReference>
<dbReference type="PROSITE" id="PS00107">
    <property type="entry name" value="PROTEIN_KINASE_ATP"/>
    <property type="match status" value="1"/>
</dbReference>
<dbReference type="GO" id="GO:0004674">
    <property type="term" value="F:protein serine/threonine kinase activity"/>
    <property type="evidence" value="ECO:0007669"/>
    <property type="project" value="UniProtKB-KW"/>
</dbReference>
<comment type="caution">
    <text evidence="10">The sequence shown here is derived from an EMBL/GenBank/DDBJ whole genome shotgun (WGS) entry which is preliminary data.</text>
</comment>
<dbReference type="Proteomes" id="UP000051373">
    <property type="component" value="Unassembled WGS sequence"/>
</dbReference>
<dbReference type="STRING" id="1703779.AMJ83_00470"/>
<gene>
    <name evidence="10" type="ORF">AMJ83_00470</name>
</gene>
<proteinExistence type="predicted"/>
<dbReference type="Gene3D" id="1.25.40.10">
    <property type="entry name" value="Tetratricopeptide repeat domain"/>
    <property type="match status" value="1"/>
</dbReference>
<dbReference type="PANTHER" id="PTHR43289:SF6">
    <property type="entry name" value="SERINE_THREONINE-PROTEIN KINASE NEKL-3"/>
    <property type="match status" value="1"/>
</dbReference>
<sequence length="749" mass="84854">MIGKTISHYKIIEKIGGGGMGVIYKAEDTKLKRTVALKFLPHEFSDDPTAKKRFVQEAQSASSLDHPNICTLHEIDETDEGQLFIAMACYEGETLKHRIKKGPLEVNAAIDITLGVAKGLTKAHSTGIVHRDIKPANIFITSDEQVKILDFGLAKLAGTSRITKTESITGTVAYMSPEMVRAEDMDHRTDVWSLGVVLYEMLTGKLPFKGDNWEAIMYAISNTAPIPVTQLRNDVPASLERVIGKMLQKKSQDRYRDIQQMIADMRSIDHEEGSLLRIAAVKPSASIVVLPFIDMSPTKDQEYFCDGMAEELINSLTHIKNIRVVARTSAFSFKGKDIDVRDIGRTLNVDHVLEGSVRKSENRIRITAQLVNVTDGYHLWSERYESQTKDVFTIQDEITMKIVDKLKVEILGDEEMSLQKRETSNIEAYNARLKGRFFLQKLSKTDTEKAIKYYRQAIELDPDYAVAYAAMAYCYLQFGIYYYFPAKQVFPKAKAAATKALEIDDTLALAHSAIAGVHYQYDWDFESARQRTERALELAPNCSSSRGNYAGYFAVTGKMDRAIAEQKRVLELDPISFTQNVHLGLYYLRARQPEEARQQLLKTLEFSPEHPWALWLIASTYAHDLQYDKGITLLHDAVNAAKDFTPLIAALGWFYAMSGNKKGAEEIISNLSKKAKKSYVRPFLFAKIRAALGQHDKAFQWLEKAYEERDCSLSWLLTDESVDCIRDDPRFDELLKKIGLYKFTRSARQ</sequence>
<evidence type="ECO:0000256" key="8">
    <source>
        <dbReference type="PROSITE-ProRule" id="PRU10141"/>
    </source>
</evidence>
<evidence type="ECO:0000256" key="5">
    <source>
        <dbReference type="ARBA" id="ARBA00022777"/>
    </source>
</evidence>
<dbReference type="SMART" id="SM00220">
    <property type="entry name" value="S_TKc"/>
    <property type="match status" value="1"/>
</dbReference>
<dbReference type="Gene3D" id="3.30.200.20">
    <property type="entry name" value="Phosphorylase Kinase, domain 1"/>
    <property type="match status" value="1"/>
</dbReference>
<evidence type="ECO:0000256" key="7">
    <source>
        <dbReference type="PROSITE-ProRule" id="PRU00339"/>
    </source>
</evidence>
<keyword evidence="6 8" id="KW-0067">ATP-binding</keyword>
<dbReference type="Pfam" id="PF00069">
    <property type="entry name" value="Pkinase"/>
    <property type="match status" value="1"/>
</dbReference>
<organism evidence="10 11">
    <name type="scientific">candidate division WOR_3 bacterium SM23_42</name>
    <dbReference type="NCBI Taxonomy" id="1703779"/>
    <lineage>
        <taxon>Bacteria</taxon>
        <taxon>Bacteria division WOR-3</taxon>
    </lineage>
</organism>
<dbReference type="InterPro" id="IPR011990">
    <property type="entry name" value="TPR-like_helical_dom_sf"/>
</dbReference>
<dbReference type="PANTHER" id="PTHR43289">
    <property type="entry name" value="MITOGEN-ACTIVATED PROTEIN KINASE KINASE KINASE 20-RELATED"/>
    <property type="match status" value="1"/>
</dbReference>
<dbReference type="EMBL" id="LJUJ01000001">
    <property type="protein sequence ID" value="KPK64706.1"/>
    <property type="molecule type" value="Genomic_DNA"/>
</dbReference>
<keyword evidence="7" id="KW-0802">TPR repeat</keyword>
<feature type="binding site" evidence="8">
    <location>
        <position position="38"/>
    </location>
    <ligand>
        <name>ATP</name>
        <dbReference type="ChEBI" id="CHEBI:30616"/>
    </ligand>
</feature>
<dbReference type="InterPro" id="IPR008271">
    <property type="entry name" value="Ser/Thr_kinase_AS"/>
</dbReference>
<dbReference type="PROSITE" id="PS00108">
    <property type="entry name" value="PROTEIN_KINASE_ST"/>
    <property type="match status" value="1"/>
</dbReference>
<evidence type="ECO:0000259" key="9">
    <source>
        <dbReference type="PROSITE" id="PS50011"/>
    </source>
</evidence>
<reference evidence="10 11" key="1">
    <citation type="journal article" date="2015" name="Microbiome">
        <title>Genomic resolution of linkages in carbon, nitrogen, and sulfur cycling among widespread estuary sediment bacteria.</title>
        <authorList>
            <person name="Baker B.J."/>
            <person name="Lazar C.S."/>
            <person name="Teske A.P."/>
            <person name="Dick G.J."/>
        </authorList>
    </citation>
    <scope>NUCLEOTIDE SEQUENCE [LARGE SCALE GENOMIC DNA]</scope>
    <source>
        <strain evidence="10">SM23_42</strain>
    </source>
</reference>
<protein>
    <recommendedName>
        <fullName evidence="1">non-specific serine/threonine protein kinase</fullName>
        <ecNumber evidence="1">2.7.11.1</ecNumber>
    </recommendedName>
</protein>
<dbReference type="PROSITE" id="PS50011">
    <property type="entry name" value="PROTEIN_KINASE_DOM"/>
    <property type="match status" value="1"/>
</dbReference>
<evidence type="ECO:0000256" key="2">
    <source>
        <dbReference type="ARBA" id="ARBA00022527"/>
    </source>
</evidence>
<dbReference type="SUPFAM" id="SSF56112">
    <property type="entry name" value="Protein kinase-like (PK-like)"/>
    <property type="match status" value="1"/>
</dbReference>
<keyword evidence="2" id="KW-0723">Serine/threonine-protein kinase</keyword>
<keyword evidence="4 8" id="KW-0547">Nucleotide-binding</keyword>
<evidence type="ECO:0000313" key="11">
    <source>
        <dbReference type="Proteomes" id="UP000051373"/>
    </source>
</evidence>
<dbReference type="InterPro" id="IPR000719">
    <property type="entry name" value="Prot_kinase_dom"/>
</dbReference>
<dbReference type="CDD" id="cd14014">
    <property type="entry name" value="STKc_PknB_like"/>
    <property type="match status" value="1"/>
</dbReference>
<evidence type="ECO:0000256" key="3">
    <source>
        <dbReference type="ARBA" id="ARBA00022679"/>
    </source>
</evidence>
<evidence type="ECO:0000256" key="4">
    <source>
        <dbReference type="ARBA" id="ARBA00022741"/>
    </source>
</evidence>
<dbReference type="Pfam" id="PF13181">
    <property type="entry name" value="TPR_8"/>
    <property type="match status" value="1"/>
</dbReference>
<evidence type="ECO:0000313" key="10">
    <source>
        <dbReference type="EMBL" id="KPK64706.1"/>
    </source>
</evidence>
<keyword evidence="3" id="KW-0808">Transferase</keyword>
<dbReference type="InterPro" id="IPR019734">
    <property type="entry name" value="TPR_rpt"/>
</dbReference>
<feature type="domain" description="Protein kinase" evidence="9">
    <location>
        <begin position="9"/>
        <end position="268"/>
    </location>
</feature>
<feature type="repeat" description="TPR" evidence="7">
    <location>
        <begin position="431"/>
        <end position="464"/>
    </location>
</feature>
<dbReference type="Pfam" id="PF13432">
    <property type="entry name" value="TPR_16"/>
    <property type="match status" value="1"/>
</dbReference>
<dbReference type="NCBIfam" id="NF047558">
    <property type="entry name" value="TPR_END_plus"/>
    <property type="match status" value="1"/>
</dbReference>
<dbReference type="EC" id="2.7.11.1" evidence="1"/>
<dbReference type="PROSITE" id="PS50005">
    <property type="entry name" value="TPR"/>
    <property type="match status" value="1"/>
</dbReference>
<evidence type="ECO:0000256" key="1">
    <source>
        <dbReference type="ARBA" id="ARBA00012513"/>
    </source>
</evidence>
<name>A0A0S8FX30_UNCW3</name>
<accession>A0A0S8FX30</accession>
<dbReference type="FunFam" id="1.10.510.10:FF:000021">
    <property type="entry name" value="Serine/threonine protein kinase"/>
    <property type="match status" value="1"/>
</dbReference>
<dbReference type="AlphaFoldDB" id="A0A0S8FX30"/>
<evidence type="ECO:0000256" key="6">
    <source>
        <dbReference type="ARBA" id="ARBA00022840"/>
    </source>
</evidence>